<reference evidence="7 8" key="1">
    <citation type="submission" date="2020-08" db="EMBL/GenBank/DDBJ databases">
        <title>Genome public.</title>
        <authorList>
            <person name="Liu C."/>
            <person name="Sun Q."/>
        </authorList>
    </citation>
    <scope>NUCLEOTIDE SEQUENCE [LARGE SCALE GENOMIC DNA]</scope>
    <source>
        <strain evidence="7 8">NSJ-37</strain>
    </source>
</reference>
<dbReference type="Gene3D" id="2.40.240.10">
    <property type="entry name" value="Ribosomal Protein L25, Chain P"/>
    <property type="match status" value="1"/>
</dbReference>
<feature type="domain" description="Large ribosomal subunit protein bL25 L25" evidence="5">
    <location>
        <begin position="4"/>
        <end position="89"/>
    </location>
</feature>
<accession>A0ABR7N3F4</accession>
<evidence type="ECO:0000256" key="3">
    <source>
        <dbReference type="ARBA" id="ARBA00022980"/>
    </source>
</evidence>
<dbReference type="PANTHER" id="PTHR33284:SF1">
    <property type="entry name" value="RIBOSOMAL PROTEIN L25_GLN-TRNA SYNTHETASE, ANTI-CODON-BINDING DOMAIN-CONTAINING PROTEIN"/>
    <property type="match status" value="1"/>
</dbReference>
<evidence type="ECO:0000256" key="4">
    <source>
        <dbReference type="ARBA" id="ARBA00023274"/>
    </source>
</evidence>
<dbReference type="InterPro" id="IPR001021">
    <property type="entry name" value="Ribosomal_bL25_long"/>
</dbReference>
<feature type="domain" description="Large ribosomal subunit protein bL25 beta" evidence="6">
    <location>
        <begin position="98"/>
        <end position="177"/>
    </location>
</feature>
<organism evidence="7 8">
    <name type="scientific">Jutongia huaianensis</name>
    <dbReference type="NCBI Taxonomy" id="2763668"/>
    <lineage>
        <taxon>Bacteria</taxon>
        <taxon>Bacillati</taxon>
        <taxon>Bacillota</taxon>
        <taxon>Clostridia</taxon>
        <taxon>Lachnospirales</taxon>
        <taxon>Lachnospiraceae</taxon>
        <taxon>Jutongia</taxon>
    </lineage>
</organism>
<dbReference type="InterPro" id="IPR020930">
    <property type="entry name" value="Ribosomal_uL5_bac-type"/>
</dbReference>
<evidence type="ECO:0000256" key="1">
    <source>
        <dbReference type="ARBA" id="ARBA00022730"/>
    </source>
</evidence>
<dbReference type="EMBL" id="JACRSX010000016">
    <property type="protein sequence ID" value="MBC8563149.1"/>
    <property type="molecule type" value="Genomic_DNA"/>
</dbReference>
<keyword evidence="4" id="KW-0687">Ribonucleoprotein</keyword>
<dbReference type="InterPro" id="IPR037121">
    <property type="entry name" value="Ribosomal_bL25_C"/>
</dbReference>
<dbReference type="Proteomes" id="UP000606193">
    <property type="component" value="Unassembled WGS sequence"/>
</dbReference>
<dbReference type="InterPro" id="IPR020056">
    <property type="entry name" value="Rbsml_bL25/Gln-tRNA_synth_N"/>
</dbReference>
<dbReference type="Pfam" id="PF01386">
    <property type="entry name" value="Ribosomal_L25p"/>
    <property type="match status" value="1"/>
</dbReference>
<dbReference type="SUPFAM" id="SSF50715">
    <property type="entry name" value="Ribosomal protein L25-like"/>
    <property type="match status" value="1"/>
</dbReference>
<dbReference type="CDD" id="cd00495">
    <property type="entry name" value="Ribosomal_L25_TL5_CTC"/>
    <property type="match status" value="1"/>
</dbReference>
<keyword evidence="8" id="KW-1185">Reference proteome</keyword>
<evidence type="ECO:0000259" key="6">
    <source>
        <dbReference type="Pfam" id="PF14693"/>
    </source>
</evidence>
<protein>
    <submittedName>
        <fullName evidence="7">50S ribosomal protein L25</fullName>
    </submittedName>
</protein>
<evidence type="ECO:0000313" key="8">
    <source>
        <dbReference type="Proteomes" id="UP000606193"/>
    </source>
</evidence>
<dbReference type="Gene3D" id="2.170.120.20">
    <property type="entry name" value="Ribosomal protein L25, beta domain"/>
    <property type="match status" value="1"/>
</dbReference>
<dbReference type="InterPro" id="IPR011035">
    <property type="entry name" value="Ribosomal_bL25/Gln-tRNA_synth"/>
</dbReference>
<dbReference type="NCBIfam" id="TIGR00731">
    <property type="entry name" value="bL25_bact_ctc"/>
    <property type="match status" value="1"/>
</dbReference>
<evidence type="ECO:0000256" key="2">
    <source>
        <dbReference type="ARBA" id="ARBA00022884"/>
    </source>
</evidence>
<keyword evidence="1" id="KW-0699">rRNA-binding</keyword>
<dbReference type="Pfam" id="PF14693">
    <property type="entry name" value="Ribosomal_TL5_C"/>
    <property type="match status" value="1"/>
</dbReference>
<dbReference type="GO" id="GO:0005840">
    <property type="term" value="C:ribosome"/>
    <property type="evidence" value="ECO:0007669"/>
    <property type="project" value="UniProtKB-KW"/>
</dbReference>
<dbReference type="InterPro" id="IPR020057">
    <property type="entry name" value="Ribosomal_bL25_b-dom"/>
</dbReference>
<keyword evidence="2" id="KW-0694">RNA-binding</keyword>
<name>A0ABR7N3F4_9FIRM</name>
<keyword evidence="3 7" id="KW-0689">Ribosomal protein</keyword>
<proteinExistence type="predicted"/>
<sequence length="198" mass="22184">MMTLNAEKRDMSVKAKKLRREGYVPGSLCGKDLKEPVALKISEFEAERFMRKNMKGSRTVLQVGDQKYNAIVKDVDYNPLLKRIMFIDFQLLVAGEKISTTAQVVLLNEGLAKGSVDEEISEIHYKADPADIVEKVYIDFEKLGDKKCVKVKDIKELMNDKIELITSEDATIVDITEGSQYVEEDETAEGEAEAVAAS</sequence>
<dbReference type="RefSeq" id="WP_118677569.1">
    <property type="nucleotide sequence ID" value="NZ_JACRSX010000016.1"/>
</dbReference>
<dbReference type="PANTHER" id="PTHR33284">
    <property type="entry name" value="RIBOSOMAL PROTEIN L25/GLN-TRNA SYNTHETASE, ANTI-CODON-BINDING DOMAIN-CONTAINING PROTEIN"/>
    <property type="match status" value="1"/>
</dbReference>
<comment type="caution">
    <text evidence="7">The sequence shown here is derived from an EMBL/GenBank/DDBJ whole genome shotgun (WGS) entry which is preliminary data.</text>
</comment>
<evidence type="ECO:0000259" key="5">
    <source>
        <dbReference type="Pfam" id="PF01386"/>
    </source>
</evidence>
<gene>
    <name evidence="7" type="ORF">H8704_11000</name>
</gene>
<evidence type="ECO:0000313" key="7">
    <source>
        <dbReference type="EMBL" id="MBC8563149.1"/>
    </source>
</evidence>
<dbReference type="InterPro" id="IPR029751">
    <property type="entry name" value="Ribosomal_L25_dom"/>
</dbReference>